<evidence type="ECO:0000313" key="3">
    <source>
        <dbReference type="Proteomes" id="UP000826656"/>
    </source>
</evidence>
<feature type="domain" description="Retrovirus-related Pol polyprotein from transposon TNT 1-94-like beta-barrel" evidence="1">
    <location>
        <begin position="17"/>
        <end position="67"/>
    </location>
</feature>
<dbReference type="InterPro" id="IPR054722">
    <property type="entry name" value="PolX-like_BBD"/>
</dbReference>
<dbReference type="Pfam" id="PF22936">
    <property type="entry name" value="Pol_BBD"/>
    <property type="match status" value="1"/>
</dbReference>
<keyword evidence="3" id="KW-1185">Reference proteome</keyword>
<gene>
    <name evidence="2" type="ORF">KY290_036572</name>
</gene>
<name>A0ABQ7TUN9_SOLTU</name>
<reference evidence="2 3" key="1">
    <citation type="journal article" date="2021" name="bioRxiv">
        <title>Chromosome-scale and haplotype-resolved genome assembly of a tetraploid potato cultivar.</title>
        <authorList>
            <person name="Sun H."/>
            <person name="Jiao W.-B."/>
            <person name="Krause K."/>
            <person name="Campoy J.A."/>
            <person name="Goel M."/>
            <person name="Folz-Donahue K."/>
            <person name="Kukat C."/>
            <person name="Huettel B."/>
            <person name="Schneeberger K."/>
        </authorList>
    </citation>
    <scope>NUCLEOTIDE SEQUENCE [LARGE SCALE GENOMIC DNA]</scope>
    <source>
        <strain evidence="2">SolTubOtavaFocal</strain>
        <tissue evidence="2">Leaves</tissue>
    </source>
</reference>
<comment type="caution">
    <text evidence="2">The sequence shown here is derived from an EMBL/GenBank/DDBJ whole genome shotgun (WGS) entry which is preliminary data.</text>
</comment>
<organism evidence="2 3">
    <name type="scientific">Solanum tuberosum</name>
    <name type="common">Potato</name>
    <dbReference type="NCBI Taxonomy" id="4113"/>
    <lineage>
        <taxon>Eukaryota</taxon>
        <taxon>Viridiplantae</taxon>
        <taxon>Streptophyta</taxon>
        <taxon>Embryophyta</taxon>
        <taxon>Tracheophyta</taxon>
        <taxon>Spermatophyta</taxon>
        <taxon>Magnoliopsida</taxon>
        <taxon>eudicotyledons</taxon>
        <taxon>Gunneridae</taxon>
        <taxon>Pentapetalae</taxon>
        <taxon>asterids</taxon>
        <taxon>lamiids</taxon>
        <taxon>Solanales</taxon>
        <taxon>Solanaceae</taxon>
        <taxon>Solanoideae</taxon>
        <taxon>Solaneae</taxon>
        <taxon>Solanum</taxon>
    </lineage>
</organism>
<evidence type="ECO:0000259" key="1">
    <source>
        <dbReference type="Pfam" id="PF22936"/>
    </source>
</evidence>
<proteinExistence type="predicted"/>
<protein>
    <recommendedName>
        <fullName evidence="1">Retrovirus-related Pol polyprotein from transposon TNT 1-94-like beta-barrel domain-containing protein</fullName>
    </recommendedName>
</protein>
<accession>A0ABQ7TUN9</accession>
<evidence type="ECO:0000313" key="2">
    <source>
        <dbReference type="EMBL" id="KAH0737867.1"/>
    </source>
</evidence>
<sequence>MKWLILRDMVNNHKTGTDERMTGLPDGQHTIATKDGSVKLSKNLKLGNVLFVPRLKCNLIYVSQLIDEVDCIVQFTKKLCIIVTTQA</sequence>
<dbReference type="Proteomes" id="UP000826656">
    <property type="component" value="Unassembled WGS sequence"/>
</dbReference>
<dbReference type="EMBL" id="JAIVGD010000028">
    <property type="protein sequence ID" value="KAH0737867.1"/>
    <property type="molecule type" value="Genomic_DNA"/>
</dbReference>